<dbReference type="GO" id="GO:0006605">
    <property type="term" value="P:protein targeting"/>
    <property type="evidence" value="ECO:0007669"/>
    <property type="project" value="InterPro"/>
</dbReference>
<feature type="transmembrane region" description="Helical" evidence="7">
    <location>
        <begin position="176"/>
        <end position="200"/>
    </location>
</feature>
<dbReference type="Pfam" id="PF01311">
    <property type="entry name" value="Bac_export_1"/>
    <property type="match status" value="1"/>
</dbReference>
<comment type="subcellular location">
    <subcellularLocation>
        <location evidence="1">Cell membrane</location>
        <topology evidence="1">Multi-pass membrane protein</topology>
    </subcellularLocation>
</comment>
<keyword evidence="3" id="KW-1003">Cell membrane</keyword>
<dbReference type="Proteomes" id="UP000622890">
    <property type="component" value="Unassembled WGS sequence"/>
</dbReference>
<feature type="transmembrane region" description="Helical" evidence="7">
    <location>
        <begin position="146"/>
        <end position="164"/>
    </location>
</feature>
<dbReference type="PRINTS" id="PR00953">
    <property type="entry name" value="TYPE3IMRPROT"/>
</dbReference>
<evidence type="ECO:0000256" key="5">
    <source>
        <dbReference type="ARBA" id="ARBA00022989"/>
    </source>
</evidence>
<organism evidence="8 9">
    <name type="scientific">Noviherbaspirillum pedocola</name>
    <dbReference type="NCBI Taxonomy" id="2801341"/>
    <lineage>
        <taxon>Bacteria</taxon>
        <taxon>Pseudomonadati</taxon>
        <taxon>Pseudomonadota</taxon>
        <taxon>Betaproteobacteria</taxon>
        <taxon>Burkholderiales</taxon>
        <taxon>Oxalobacteraceae</taxon>
        <taxon>Noviherbaspirillum</taxon>
    </lineage>
</organism>
<evidence type="ECO:0000256" key="7">
    <source>
        <dbReference type="SAM" id="Phobius"/>
    </source>
</evidence>
<reference evidence="8" key="1">
    <citation type="submission" date="2021-01" db="EMBL/GenBank/DDBJ databases">
        <title>Genome sequence of strain Noviherbaspirillum sp. DKR-6.</title>
        <authorList>
            <person name="Chaudhary D.K."/>
        </authorList>
    </citation>
    <scope>NUCLEOTIDE SEQUENCE</scope>
    <source>
        <strain evidence="8">DKR-6</strain>
    </source>
</reference>
<keyword evidence="5 7" id="KW-1133">Transmembrane helix</keyword>
<evidence type="ECO:0000256" key="6">
    <source>
        <dbReference type="ARBA" id="ARBA00023136"/>
    </source>
</evidence>
<keyword evidence="9" id="KW-1185">Reference proteome</keyword>
<dbReference type="InterPro" id="IPR002010">
    <property type="entry name" value="T3SS_IM_R"/>
</dbReference>
<accession>A0A934T1C2</accession>
<feature type="transmembrane region" description="Helical" evidence="7">
    <location>
        <begin position="123"/>
        <end position="140"/>
    </location>
</feature>
<evidence type="ECO:0000313" key="9">
    <source>
        <dbReference type="Proteomes" id="UP000622890"/>
    </source>
</evidence>
<protein>
    <submittedName>
        <fullName evidence="8">Flagellar biosynthetic protein FliR</fullName>
    </submittedName>
</protein>
<feature type="transmembrane region" description="Helical" evidence="7">
    <location>
        <begin position="6"/>
        <end position="27"/>
    </location>
</feature>
<keyword evidence="8" id="KW-0966">Cell projection</keyword>
<proteinExistence type="inferred from homology"/>
<gene>
    <name evidence="8" type="ORF">JJB74_13755</name>
</gene>
<evidence type="ECO:0000256" key="4">
    <source>
        <dbReference type="ARBA" id="ARBA00022692"/>
    </source>
</evidence>
<evidence type="ECO:0000256" key="2">
    <source>
        <dbReference type="ARBA" id="ARBA00009772"/>
    </source>
</evidence>
<feature type="transmembrane region" description="Helical" evidence="7">
    <location>
        <begin position="212"/>
        <end position="236"/>
    </location>
</feature>
<dbReference type="PANTHER" id="PTHR30065:SF1">
    <property type="entry name" value="SURFACE PRESENTATION OF ANTIGENS PROTEIN SPAR"/>
    <property type="match status" value="1"/>
</dbReference>
<evidence type="ECO:0000313" key="8">
    <source>
        <dbReference type="EMBL" id="MBK4735683.1"/>
    </source>
</evidence>
<keyword evidence="4 7" id="KW-0812">Transmembrane</keyword>
<dbReference type="AlphaFoldDB" id="A0A934T1C2"/>
<keyword evidence="8" id="KW-0282">Flagellum</keyword>
<feature type="transmembrane region" description="Helical" evidence="7">
    <location>
        <begin position="78"/>
        <end position="102"/>
    </location>
</feature>
<dbReference type="EMBL" id="JAEPBG010000005">
    <property type="protein sequence ID" value="MBK4735683.1"/>
    <property type="molecule type" value="Genomic_DNA"/>
</dbReference>
<comment type="caution">
    <text evidence="8">The sequence shown here is derived from an EMBL/GenBank/DDBJ whole genome shotgun (WGS) entry which is preliminary data.</text>
</comment>
<evidence type="ECO:0000256" key="3">
    <source>
        <dbReference type="ARBA" id="ARBA00022475"/>
    </source>
</evidence>
<keyword evidence="8" id="KW-0969">Cilium</keyword>
<feature type="transmembrane region" description="Helical" evidence="7">
    <location>
        <begin position="39"/>
        <end position="58"/>
    </location>
</feature>
<sequence length="256" mass="26975">MISLRIDIAPLIATLLLSLRIGIALFMTPVLGGIGVPTMIRVFALLGLAFCINLGLQPPLPPLASDPSHLAFAMCMEALWGALLGFGISTAFATFLVGGRLLDLQMGFGVATLFDPASRAQTPLLGLLLQMCAIAAFLAVDGHHLLLRALAASLQAVPLGTVPLRLQPQTVLAQFGLMFSLGIVVVGPAVFCVFLADIGMSVLSRVLPQANIFLLSIPVKVFAGLATLAISLPFLAPAMNRVFASMLRYWNALMGI</sequence>
<keyword evidence="6 7" id="KW-0472">Membrane</keyword>
<name>A0A934T1C2_9BURK</name>
<dbReference type="GO" id="GO:0005886">
    <property type="term" value="C:plasma membrane"/>
    <property type="evidence" value="ECO:0007669"/>
    <property type="project" value="UniProtKB-SubCell"/>
</dbReference>
<evidence type="ECO:0000256" key="1">
    <source>
        <dbReference type="ARBA" id="ARBA00004651"/>
    </source>
</evidence>
<dbReference type="RefSeq" id="WP_200592459.1">
    <property type="nucleotide sequence ID" value="NZ_JAEPBG010000005.1"/>
</dbReference>
<dbReference type="PANTHER" id="PTHR30065">
    <property type="entry name" value="FLAGELLAR BIOSYNTHETIC PROTEIN FLIR"/>
    <property type="match status" value="1"/>
</dbReference>
<comment type="similarity">
    <text evidence="2">Belongs to the FliR/MopE/SpaR family.</text>
</comment>